<dbReference type="PRINTS" id="PR00320">
    <property type="entry name" value="GPROTEINBRPT"/>
</dbReference>
<dbReference type="SUPFAM" id="SSF48371">
    <property type="entry name" value="ARM repeat"/>
    <property type="match status" value="1"/>
</dbReference>
<dbReference type="PROSITE" id="PS50082">
    <property type="entry name" value="WD_REPEATS_2"/>
    <property type="match status" value="4"/>
</dbReference>
<dbReference type="PROSITE" id="PS50294">
    <property type="entry name" value="WD_REPEATS_REGION"/>
    <property type="match status" value="4"/>
</dbReference>
<comment type="caution">
    <text evidence="6">The sequence shown here is derived from an EMBL/GenBank/DDBJ whole genome shotgun (WGS) entry which is preliminary data.</text>
</comment>
<protein>
    <submittedName>
        <fullName evidence="6">PQQ-binding-like beta-propeller repeat protein</fullName>
    </submittedName>
</protein>
<dbReference type="Gene3D" id="1.25.10.10">
    <property type="entry name" value="Leucine-rich Repeat Variant"/>
    <property type="match status" value="1"/>
</dbReference>
<dbReference type="PANTHER" id="PTHR19848:SF8">
    <property type="entry name" value="F-BOX AND WD REPEAT DOMAIN CONTAINING 7"/>
    <property type="match status" value="1"/>
</dbReference>
<dbReference type="InterPro" id="IPR015943">
    <property type="entry name" value="WD40/YVTN_repeat-like_dom_sf"/>
</dbReference>
<feature type="repeat" description="WD" evidence="5">
    <location>
        <begin position="242"/>
        <end position="283"/>
    </location>
</feature>
<keyword evidence="4" id="KW-0605">Phycobilisome</keyword>
<dbReference type="Gene3D" id="2.130.10.10">
    <property type="entry name" value="YVTN repeat-like/Quinoprotein amine dehydrogenase"/>
    <property type="match status" value="2"/>
</dbReference>
<dbReference type="InterPro" id="IPR019775">
    <property type="entry name" value="WD40_repeat_CS"/>
</dbReference>
<keyword evidence="2 5" id="KW-0853">WD repeat</keyword>
<sequence length="400" mass="45090">MRSMFAPKPNKLIHCRQQPRWTQRSLLLLKQPEKSDFGGLQHQLYARDYRDRLLAITDFFELRDAGIPLLLEALRDPNGKVRELAAKCLSIFPDHPDVQPIFAASQYRDFRCQKTLKHHNQTITALDISPDQQQCLSVGSGGVIYLWDLVSGELVQTFADVDSGISKAIFNRDGRYVFSNHHTNRVYVWDIATGKCVKQLEGHDDRIVSLVLAPTGNNLITGSWDHTVGLWDLSEGQLIDRFTGHRRQVYTVAISPDGQTIFSADGDGVMRSWDRRSGQPQWAVQLDKTIVQALAVHPTQPILLSGDSRSRLSLWHAQTGEHLDTLPSWTYRATHQIVPSANGEMIFQTCGSGINIWHQPTGWFVGKLEGHRWATTAVVVSHDGKTIISASDDKTIKIWQ</sequence>
<reference evidence="6" key="1">
    <citation type="submission" date="2020-10" db="EMBL/GenBank/DDBJ databases">
        <authorList>
            <person name="Castelo-Branco R."/>
            <person name="Eusebio N."/>
            <person name="Adriana R."/>
            <person name="Vieira A."/>
            <person name="Brugerolle De Fraissinette N."/>
            <person name="Rezende De Castro R."/>
            <person name="Schneider M.P."/>
            <person name="Vasconcelos V."/>
            <person name="Leao P.N."/>
        </authorList>
    </citation>
    <scope>NUCLEOTIDE SEQUENCE</scope>
    <source>
        <strain evidence="6">LEGE 11480</strain>
    </source>
</reference>
<dbReference type="SMART" id="SM00320">
    <property type="entry name" value="WD40"/>
    <property type="match status" value="6"/>
</dbReference>
<gene>
    <name evidence="6" type="ORF">IQ266_15375</name>
</gene>
<organism evidence="6 7">
    <name type="scientific">Romeriopsis navalis LEGE 11480</name>
    <dbReference type="NCBI Taxonomy" id="2777977"/>
    <lineage>
        <taxon>Bacteria</taxon>
        <taxon>Bacillati</taxon>
        <taxon>Cyanobacteriota</taxon>
        <taxon>Cyanophyceae</taxon>
        <taxon>Leptolyngbyales</taxon>
        <taxon>Leptolyngbyaceae</taxon>
        <taxon>Romeriopsis</taxon>
        <taxon>Romeriopsis navalis</taxon>
    </lineage>
</organism>
<dbReference type="InterPro" id="IPR036322">
    <property type="entry name" value="WD40_repeat_dom_sf"/>
</dbReference>
<name>A0A928Z5C5_9CYAN</name>
<dbReference type="PROSITE" id="PS00678">
    <property type="entry name" value="WD_REPEATS_1"/>
    <property type="match status" value="1"/>
</dbReference>
<feature type="repeat" description="WD" evidence="5">
    <location>
        <begin position="116"/>
        <end position="157"/>
    </location>
</feature>
<dbReference type="GO" id="GO:0030089">
    <property type="term" value="C:phycobilisome"/>
    <property type="evidence" value="ECO:0007669"/>
    <property type="project" value="UniProtKB-KW"/>
</dbReference>
<dbReference type="Pfam" id="PF00400">
    <property type="entry name" value="WD40"/>
    <property type="match status" value="4"/>
</dbReference>
<dbReference type="InterPro" id="IPR016024">
    <property type="entry name" value="ARM-type_fold"/>
</dbReference>
<feature type="repeat" description="WD" evidence="5">
    <location>
        <begin position="200"/>
        <end position="241"/>
    </location>
</feature>
<dbReference type="EMBL" id="JADEXQ010000053">
    <property type="protein sequence ID" value="MBE9031115.1"/>
    <property type="molecule type" value="Genomic_DNA"/>
</dbReference>
<evidence type="ECO:0000313" key="7">
    <source>
        <dbReference type="Proteomes" id="UP000625316"/>
    </source>
</evidence>
<accession>A0A928Z5C5</accession>
<dbReference type="CDD" id="cd00200">
    <property type="entry name" value="WD40"/>
    <property type="match status" value="1"/>
</dbReference>
<evidence type="ECO:0000256" key="4">
    <source>
        <dbReference type="ARBA" id="ARBA00022738"/>
    </source>
</evidence>
<dbReference type="InterPro" id="IPR001680">
    <property type="entry name" value="WD40_rpt"/>
</dbReference>
<keyword evidence="7" id="KW-1185">Reference proteome</keyword>
<evidence type="ECO:0000256" key="3">
    <source>
        <dbReference type="ARBA" id="ARBA00022737"/>
    </source>
</evidence>
<evidence type="ECO:0000256" key="1">
    <source>
        <dbReference type="ARBA" id="ARBA00022549"/>
    </source>
</evidence>
<evidence type="ECO:0000256" key="5">
    <source>
        <dbReference type="PROSITE-ProRule" id="PRU00221"/>
    </source>
</evidence>
<dbReference type="AlphaFoldDB" id="A0A928Z5C5"/>
<dbReference type="InterPro" id="IPR020472">
    <property type="entry name" value="WD40_PAC1"/>
</dbReference>
<dbReference type="SUPFAM" id="SSF50978">
    <property type="entry name" value="WD40 repeat-like"/>
    <property type="match status" value="1"/>
</dbReference>
<feature type="repeat" description="WD" evidence="5">
    <location>
        <begin position="368"/>
        <end position="400"/>
    </location>
</feature>
<keyword evidence="1" id="KW-0042">Antenna complex</keyword>
<dbReference type="RefSeq" id="WP_264325943.1">
    <property type="nucleotide sequence ID" value="NZ_JADEXQ010000053.1"/>
</dbReference>
<proteinExistence type="predicted"/>
<dbReference type="PANTHER" id="PTHR19848">
    <property type="entry name" value="WD40 REPEAT PROTEIN"/>
    <property type="match status" value="1"/>
</dbReference>
<evidence type="ECO:0000313" key="6">
    <source>
        <dbReference type="EMBL" id="MBE9031115.1"/>
    </source>
</evidence>
<keyword evidence="3" id="KW-0677">Repeat</keyword>
<dbReference type="Proteomes" id="UP000625316">
    <property type="component" value="Unassembled WGS sequence"/>
</dbReference>
<evidence type="ECO:0000256" key="2">
    <source>
        <dbReference type="ARBA" id="ARBA00022574"/>
    </source>
</evidence>
<dbReference type="InterPro" id="IPR011989">
    <property type="entry name" value="ARM-like"/>
</dbReference>